<dbReference type="PROSITE" id="PS50837">
    <property type="entry name" value="NACHT"/>
    <property type="match status" value="1"/>
</dbReference>
<organism evidence="5 6">
    <name type="scientific">Pocillopora meandrina</name>
    <dbReference type="NCBI Taxonomy" id="46732"/>
    <lineage>
        <taxon>Eukaryota</taxon>
        <taxon>Metazoa</taxon>
        <taxon>Cnidaria</taxon>
        <taxon>Anthozoa</taxon>
        <taxon>Hexacorallia</taxon>
        <taxon>Scleractinia</taxon>
        <taxon>Astrocoeniina</taxon>
        <taxon>Pocilloporidae</taxon>
        <taxon>Pocillopora</taxon>
    </lineage>
</organism>
<evidence type="ECO:0000313" key="5">
    <source>
        <dbReference type="EMBL" id="CAH3031374.1"/>
    </source>
</evidence>
<dbReference type="SUPFAM" id="SSF52540">
    <property type="entry name" value="P-loop containing nucleoside triphosphate hydrolases"/>
    <property type="match status" value="1"/>
</dbReference>
<dbReference type="EMBL" id="CALNXJ010000001">
    <property type="protein sequence ID" value="CAH3031374.1"/>
    <property type="molecule type" value="Genomic_DNA"/>
</dbReference>
<keyword evidence="6" id="KW-1185">Reference proteome</keyword>
<evidence type="ECO:0000259" key="4">
    <source>
        <dbReference type="PROSITE" id="PS50837"/>
    </source>
</evidence>
<protein>
    <recommendedName>
        <fullName evidence="4">NACHT domain-containing protein</fullName>
    </recommendedName>
</protein>
<evidence type="ECO:0000256" key="3">
    <source>
        <dbReference type="SAM" id="MobiDB-lite"/>
    </source>
</evidence>
<dbReference type="InterPro" id="IPR035994">
    <property type="entry name" value="Nucleoside_phosphorylase_sf"/>
</dbReference>
<dbReference type="AlphaFoldDB" id="A0AAU9VPP9"/>
<dbReference type="InterPro" id="IPR007111">
    <property type="entry name" value="NACHT_NTPase"/>
</dbReference>
<dbReference type="InterPro" id="IPR032675">
    <property type="entry name" value="LRR_dom_sf"/>
</dbReference>
<keyword evidence="2" id="KW-0067">ATP-binding</keyword>
<keyword evidence="1" id="KW-0547">Nucleotide-binding</keyword>
<dbReference type="SUPFAM" id="SSF52047">
    <property type="entry name" value="RNI-like"/>
    <property type="match status" value="1"/>
</dbReference>
<evidence type="ECO:0000256" key="2">
    <source>
        <dbReference type="ARBA" id="ARBA00022840"/>
    </source>
</evidence>
<dbReference type="InterPro" id="IPR027417">
    <property type="entry name" value="P-loop_NTPase"/>
</dbReference>
<dbReference type="PANTHER" id="PTHR46312">
    <property type="entry name" value="NACHT DOMAIN-CONTAINING PROTEIN"/>
    <property type="match status" value="1"/>
</dbReference>
<dbReference type="SUPFAM" id="SSF53167">
    <property type="entry name" value="Purine and uridine phosphorylases"/>
    <property type="match status" value="1"/>
</dbReference>
<dbReference type="GO" id="GO:0003824">
    <property type="term" value="F:catalytic activity"/>
    <property type="evidence" value="ECO:0007669"/>
    <property type="project" value="InterPro"/>
</dbReference>
<dbReference type="PANTHER" id="PTHR46312:SF2">
    <property type="entry name" value="NUCLEOTIDE-BINDING OLIGOMERIZATION DOMAIN-CONTAINING PROTEIN 2-LIKE"/>
    <property type="match status" value="1"/>
</dbReference>
<dbReference type="Proteomes" id="UP001159428">
    <property type="component" value="Unassembled WGS sequence"/>
</dbReference>
<dbReference type="Gene3D" id="3.40.50.1580">
    <property type="entry name" value="Nucleoside phosphorylase domain"/>
    <property type="match status" value="1"/>
</dbReference>
<reference evidence="5 6" key="1">
    <citation type="submission" date="2022-05" db="EMBL/GenBank/DDBJ databases">
        <authorList>
            <consortium name="Genoscope - CEA"/>
            <person name="William W."/>
        </authorList>
    </citation>
    <scope>NUCLEOTIDE SEQUENCE [LARGE SCALE GENOMIC DNA]</scope>
</reference>
<dbReference type="Gene3D" id="3.80.10.10">
    <property type="entry name" value="Ribonuclease Inhibitor"/>
    <property type="match status" value="1"/>
</dbReference>
<feature type="region of interest" description="Disordered" evidence="3">
    <location>
        <begin position="1119"/>
        <end position="1146"/>
    </location>
</feature>
<dbReference type="GO" id="GO:0005524">
    <property type="term" value="F:ATP binding"/>
    <property type="evidence" value="ECO:0007669"/>
    <property type="project" value="UniProtKB-KW"/>
</dbReference>
<dbReference type="Gene3D" id="3.40.50.300">
    <property type="entry name" value="P-loop containing nucleotide triphosphate hydrolases"/>
    <property type="match status" value="1"/>
</dbReference>
<gene>
    <name evidence="5" type="ORF">PMEA_00000076</name>
</gene>
<proteinExistence type="predicted"/>
<sequence>MMAGPGNDKCSRSVVCSDDPPPLSITLKELGDLPKKLERWDKEYPPVDILLLTVEDCEFLACYHYLRDSFKSYEKSIGFVYFGKMGDDEDESLKVALVKCSKESLDPGGSQTAAKNAVTLLRPKATFLVGFCYSLNPDKAQLGDVVISSKLTPEFHKTPVSRDVGNLVRNVADGWKAPLDNSKGRKVKVHQDGEILSCSDLIGGKQQCQSHPGAIAIEMEGKGLFAAAHDMKMEWLVVKGICGFVHGVASTSHSWKTYACVMAASVVSNMLSNSFVFGDWPHYGGEESCKTDDPSENKRRRLAEQLNVEKCQKKLKSYYDTSSEVKIVPWDDSSSVPIDEVYTPLNWVRDHRKPGGVTQKELRDYTDMFKGEHKRMLVYGRPGIGKSTFCKKAAYDWSKALKEILNNFSILLLIKLRDVCDVGNIRDVLRASKLLASDGPISVDSLYDYITNNQDKVLLILDGYDEYSCAKEHSPILEIWKGEQLRDCHVIVTTRQLKCDELKCPGRVQLEIQGFKSWKQIGTFARKFLAGEQDLDEFMCYLEDKGLRDMAEIPLLLLMLCLLWKEKHRERRPKSRADIFTQFIQTMLDHKGESQQPMPFQKVTSTEAREDLSNLGKVAFEALLQDHLYVRCSELPSNISRSFEKLSEVGLFQIVNLTSLNPEKGAYFIHKSVQEFLAAWHIKEEVLSIKGESTPSLSKVESFEKIVKMNEVLKFACELSTEAACAVFRHVGFVGRKESLSECDFIDLLQQLEKRLSRDQQLYLELISHSYIWCSAEKRQDLCSMFPSYTGDVLLLDSNQLNITANRHVLKSAVIPNFIFFKHKKEDSEKNYRDLITLAEDTGAVFLSCSGEKKAADFLKKCPRRPLKEFLLKRERKIILYVYQLWKEDFDTFPTEMLRELISSTTESTLVKRIGDPLNEQDNETASCLTKNTNRITDPTPNSLSCVRNINIANLERQEMKVLADCLPVCTSLRCLFIAGKPCETIDAQLAETLVSHIIFTDRLVRLKLENINLTAKPAAAIARSLHQAPSLRYLNLSHNPLGEGVSVLTRHLCCVPHLVALSLDDVTMTKQQVIDLSAALRQSNIPWLRTQYHGGKGNVKPEEEWPTDEYWREHRSYWYGSEGEPDPGSVTDSGDEQEPRSYLEM</sequence>
<name>A0AAU9VPP9_9CNID</name>
<evidence type="ECO:0000256" key="1">
    <source>
        <dbReference type="ARBA" id="ARBA00022741"/>
    </source>
</evidence>
<dbReference type="Pfam" id="PF05729">
    <property type="entry name" value="NACHT"/>
    <property type="match status" value="1"/>
</dbReference>
<comment type="caution">
    <text evidence="5">The sequence shown here is derived from an EMBL/GenBank/DDBJ whole genome shotgun (WGS) entry which is preliminary data.</text>
</comment>
<dbReference type="GO" id="GO:0009116">
    <property type="term" value="P:nucleoside metabolic process"/>
    <property type="evidence" value="ECO:0007669"/>
    <property type="project" value="InterPro"/>
</dbReference>
<evidence type="ECO:0000313" key="6">
    <source>
        <dbReference type="Proteomes" id="UP001159428"/>
    </source>
</evidence>
<accession>A0AAU9VPP9</accession>
<feature type="domain" description="NACHT" evidence="4">
    <location>
        <begin position="374"/>
        <end position="466"/>
    </location>
</feature>